<dbReference type="EMBL" id="JBHUMJ010000003">
    <property type="protein sequence ID" value="MFD2701955.1"/>
    <property type="molecule type" value="Genomic_DNA"/>
</dbReference>
<accession>A0ABW5SR93</accession>
<gene>
    <name evidence="1" type="ORF">ACFSVM_15935</name>
</gene>
<dbReference type="Proteomes" id="UP001597540">
    <property type="component" value="Unassembled WGS sequence"/>
</dbReference>
<protein>
    <submittedName>
        <fullName evidence="1">Uncharacterized protein</fullName>
    </submittedName>
</protein>
<reference evidence="2" key="1">
    <citation type="journal article" date="2019" name="Int. J. Syst. Evol. Microbiol.">
        <title>The Global Catalogue of Microorganisms (GCM) 10K type strain sequencing project: providing services to taxonomists for standard genome sequencing and annotation.</title>
        <authorList>
            <consortium name="The Broad Institute Genomics Platform"/>
            <consortium name="The Broad Institute Genome Sequencing Center for Infectious Disease"/>
            <person name="Wu L."/>
            <person name="Ma J."/>
        </authorList>
    </citation>
    <scope>NUCLEOTIDE SEQUENCE [LARGE SCALE GENOMIC DNA]</scope>
    <source>
        <strain evidence="2">KCTC 33849</strain>
    </source>
</reference>
<sequence length="49" mass="5680">MSFELNILVLQQENVAPVPLKFPFKLQIELKEQGLQEIFWPFMSSSKGV</sequence>
<comment type="caution">
    <text evidence="1">The sequence shown here is derived from an EMBL/GenBank/DDBJ whole genome shotgun (WGS) entry which is preliminary data.</text>
</comment>
<keyword evidence="2" id="KW-1185">Reference proteome</keyword>
<organism evidence="1 2">
    <name type="scientific">Paenibacillus shunpengii</name>
    <dbReference type="NCBI Taxonomy" id="2054424"/>
    <lineage>
        <taxon>Bacteria</taxon>
        <taxon>Bacillati</taxon>
        <taxon>Bacillota</taxon>
        <taxon>Bacilli</taxon>
        <taxon>Bacillales</taxon>
        <taxon>Paenibacillaceae</taxon>
        <taxon>Paenibacillus</taxon>
    </lineage>
</organism>
<evidence type="ECO:0000313" key="2">
    <source>
        <dbReference type="Proteomes" id="UP001597540"/>
    </source>
</evidence>
<evidence type="ECO:0000313" key="1">
    <source>
        <dbReference type="EMBL" id="MFD2701955.1"/>
    </source>
</evidence>
<proteinExistence type="predicted"/>
<name>A0ABW5SR93_9BACL</name>
<dbReference type="RefSeq" id="WP_379263332.1">
    <property type="nucleotide sequence ID" value="NZ_JBHUMJ010000003.1"/>
</dbReference>